<keyword evidence="3 8" id="KW-0732">Signal</keyword>
<gene>
    <name evidence="13" type="ORF">ACFPGP_04105</name>
</gene>
<evidence type="ECO:0000256" key="8">
    <source>
        <dbReference type="SAM" id="SignalP"/>
    </source>
</evidence>
<evidence type="ECO:0000259" key="11">
    <source>
        <dbReference type="Pfam" id="PF05922"/>
    </source>
</evidence>
<dbReference type="InterPro" id="IPR023827">
    <property type="entry name" value="Peptidase_S8_Asp-AS"/>
</dbReference>
<proteinExistence type="inferred from homology"/>
<dbReference type="Pfam" id="PF00082">
    <property type="entry name" value="Peptidase_S8"/>
    <property type="match status" value="1"/>
</dbReference>
<comment type="similarity">
    <text evidence="1 6">Belongs to the peptidase S8 family.</text>
</comment>
<feature type="domain" description="Subtilisin-like protease fibronectin type-III" evidence="12">
    <location>
        <begin position="610"/>
        <end position="700"/>
    </location>
</feature>
<dbReference type="Gene3D" id="3.50.30.30">
    <property type="match status" value="1"/>
</dbReference>
<dbReference type="PROSITE" id="PS00137">
    <property type="entry name" value="SUBTILASE_HIS"/>
    <property type="match status" value="1"/>
</dbReference>
<feature type="region of interest" description="Disordered" evidence="7">
    <location>
        <begin position="471"/>
        <end position="496"/>
    </location>
</feature>
<dbReference type="RefSeq" id="WP_378587255.1">
    <property type="nucleotide sequence ID" value="NZ_JBHSKD010000004.1"/>
</dbReference>
<keyword evidence="14" id="KW-1185">Reference proteome</keyword>
<comment type="caution">
    <text evidence="13">The sequence shown here is derived from an EMBL/GenBank/DDBJ whole genome shotgun (WGS) entry which is preliminary data.</text>
</comment>
<dbReference type="InterPro" id="IPR045051">
    <property type="entry name" value="SBT"/>
</dbReference>
<dbReference type="InterPro" id="IPR041469">
    <property type="entry name" value="Subtilisin-like_FN3"/>
</dbReference>
<dbReference type="InterPro" id="IPR000209">
    <property type="entry name" value="Peptidase_S8/S53_dom"/>
</dbReference>
<protein>
    <submittedName>
        <fullName evidence="13">S8 family serine peptidase</fullName>
    </submittedName>
</protein>
<dbReference type="InterPro" id="IPR036852">
    <property type="entry name" value="Peptidase_S8/S53_dom_sf"/>
</dbReference>
<keyword evidence="4 6" id="KW-0378">Hydrolase</keyword>
<evidence type="ECO:0000313" key="13">
    <source>
        <dbReference type="EMBL" id="MFC5175843.1"/>
    </source>
</evidence>
<evidence type="ECO:0000256" key="2">
    <source>
        <dbReference type="ARBA" id="ARBA00022670"/>
    </source>
</evidence>
<dbReference type="PROSITE" id="PS51892">
    <property type="entry name" value="SUBTILASE"/>
    <property type="match status" value="1"/>
</dbReference>
<feature type="active site" description="Charge relay system" evidence="6">
    <location>
        <position position="212"/>
    </location>
</feature>
<evidence type="ECO:0000256" key="4">
    <source>
        <dbReference type="ARBA" id="ARBA00022801"/>
    </source>
</evidence>
<feature type="active site" description="Charge relay system" evidence="6">
    <location>
        <position position="144"/>
    </location>
</feature>
<dbReference type="PANTHER" id="PTHR10795">
    <property type="entry name" value="PROPROTEIN CONVERTASE SUBTILISIN/KEXIN"/>
    <property type="match status" value="1"/>
</dbReference>
<evidence type="ECO:0000256" key="1">
    <source>
        <dbReference type="ARBA" id="ARBA00011073"/>
    </source>
</evidence>
<dbReference type="Pfam" id="PF17766">
    <property type="entry name" value="fn3_6"/>
    <property type="match status" value="1"/>
</dbReference>
<accession>A0ABW0BF72</accession>
<dbReference type="Proteomes" id="UP001596087">
    <property type="component" value="Unassembled WGS sequence"/>
</dbReference>
<dbReference type="InterPro" id="IPR003137">
    <property type="entry name" value="PA_domain"/>
</dbReference>
<evidence type="ECO:0000259" key="9">
    <source>
        <dbReference type="Pfam" id="PF00082"/>
    </source>
</evidence>
<feature type="active site" description="Charge relay system" evidence="6">
    <location>
        <position position="532"/>
    </location>
</feature>
<evidence type="ECO:0000259" key="10">
    <source>
        <dbReference type="Pfam" id="PF02225"/>
    </source>
</evidence>
<feature type="domain" description="Peptidase S8/S53" evidence="9">
    <location>
        <begin position="135"/>
        <end position="577"/>
    </location>
</feature>
<dbReference type="CDD" id="cd02120">
    <property type="entry name" value="PA_subtilisin_like"/>
    <property type="match status" value="1"/>
</dbReference>
<dbReference type="PROSITE" id="PS00136">
    <property type="entry name" value="SUBTILASE_ASP"/>
    <property type="match status" value="1"/>
</dbReference>
<organism evidence="13 14">
    <name type="scientific">Nocardioides taihuensis</name>
    <dbReference type="NCBI Taxonomy" id="1835606"/>
    <lineage>
        <taxon>Bacteria</taxon>
        <taxon>Bacillati</taxon>
        <taxon>Actinomycetota</taxon>
        <taxon>Actinomycetes</taxon>
        <taxon>Propionibacteriales</taxon>
        <taxon>Nocardioidaceae</taxon>
        <taxon>Nocardioides</taxon>
    </lineage>
</organism>
<dbReference type="InterPro" id="IPR010259">
    <property type="entry name" value="S8pro/Inhibitor_I9"/>
</dbReference>
<dbReference type="Gene3D" id="2.60.40.2310">
    <property type="match status" value="1"/>
</dbReference>
<feature type="signal peptide" evidence="8">
    <location>
        <begin position="1"/>
        <end position="22"/>
    </location>
</feature>
<feature type="domain" description="PA" evidence="10">
    <location>
        <begin position="387"/>
        <end position="456"/>
    </location>
</feature>
<dbReference type="SUPFAM" id="SSF52743">
    <property type="entry name" value="Subtilisin-like"/>
    <property type="match status" value="1"/>
</dbReference>
<dbReference type="InterPro" id="IPR022398">
    <property type="entry name" value="Peptidase_S8_His-AS"/>
</dbReference>
<evidence type="ECO:0000259" key="12">
    <source>
        <dbReference type="Pfam" id="PF17766"/>
    </source>
</evidence>
<dbReference type="Gene3D" id="3.40.50.200">
    <property type="entry name" value="Peptidase S8/S53 domain"/>
    <property type="match status" value="1"/>
</dbReference>
<dbReference type="InterPro" id="IPR015500">
    <property type="entry name" value="Peptidase_S8_subtilisin-rel"/>
</dbReference>
<reference evidence="14" key="1">
    <citation type="journal article" date="2019" name="Int. J. Syst. Evol. Microbiol.">
        <title>The Global Catalogue of Microorganisms (GCM) 10K type strain sequencing project: providing services to taxonomists for standard genome sequencing and annotation.</title>
        <authorList>
            <consortium name="The Broad Institute Genomics Platform"/>
            <consortium name="The Broad Institute Genome Sequencing Center for Infectious Disease"/>
            <person name="Wu L."/>
            <person name="Ma J."/>
        </authorList>
    </citation>
    <scope>NUCLEOTIDE SEQUENCE [LARGE SCALE GENOMIC DNA]</scope>
    <source>
        <strain evidence="14">DFY41</strain>
    </source>
</reference>
<feature type="domain" description="Inhibitor I9" evidence="11">
    <location>
        <begin position="68"/>
        <end position="111"/>
    </location>
</feature>
<evidence type="ECO:0000256" key="3">
    <source>
        <dbReference type="ARBA" id="ARBA00022729"/>
    </source>
</evidence>
<evidence type="ECO:0000313" key="14">
    <source>
        <dbReference type="Proteomes" id="UP001596087"/>
    </source>
</evidence>
<dbReference type="PRINTS" id="PR00723">
    <property type="entry name" value="SUBTILISIN"/>
</dbReference>
<keyword evidence="2 6" id="KW-0645">Protease</keyword>
<evidence type="ECO:0000256" key="6">
    <source>
        <dbReference type="PROSITE-ProRule" id="PRU01240"/>
    </source>
</evidence>
<feature type="chain" id="PRO_5045377875" evidence="8">
    <location>
        <begin position="23"/>
        <end position="703"/>
    </location>
</feature>
<evidence type="ECO:0000256" key="7">
    <source>
        <dbReference type="SAM" id="MobiDB-lite"/>
    </source>
</evidence>
<dbReference type="Pfam" id="PF02225">
    <property type="entry name" value="PA"/>
    <property type="match status" value="1"/>
</dbReference>
<dbReference type="Pfam" id="PF05922">
    <property type="entry name" value="Inhibitor_I9"/>
    <property type="match status" value="1"/>
</dbReference>
<evidence type="ECO:0000256" key="5">
    <source>
        <dbReference type="ARBA" id="ARBA00022825"/>
    </source>
</evidence>
<dbReference type="EMBL" id="JBHSKD010000004">
    <property type="protein sequence ID" value="MFC5175843.1"/>
    <property type="molecule type" value="Genomic_DNA"/>
</dbReference>
<keyword evidence="5 6" id="KW-0720">Serine protease</keyword>
<name>A0ABW0BF72_9ACTN</name>
<sequence>MLAIVAGVAVLVVPALTPATSAATRAEGEIVLVVLRGAGTAGYLGPLPRPEYRDVLLATQDDVLEGVDAEPVYRWTTALNGFAASLTPQEVELVEADPAVTEVERNVVLPLSATRATSLGAGPVGPGSRGPGRGGAGQVVGVVDTGIWTDSPVFAPVPGLGRDPQDFRGGCDPEDAGLCSDKVVGAQWFVAGFGVDDRRSTSALSALDDHGHGTQVASVAAGNAAVSVEVPGQPEGRFSGTAPRARIAAYKACWTAPDPDDDGCATADLVSAVDRAVHDRVDVLLLAVAGNEPGSALESALLGAAEAGVVVVGAAGNDGRASYAAHASPWVTTVGATTGPVRTGRLVLPGGPTVTGAMAATRGRHDVRLVAGADAVAEGATRAAARECRDGALDAARVRGAVVLCERGGTARVEKSAAVRRADGVGMVLVNTRPGAVVADLHVVPTLHLRHDDGAAVRSWLRRHPHGRVDLLPDRSTPTGAGRPARVPAWSEPGDPSGAVLKPDLVATGTGVLAATPPSVRGLRWDLVGGTSVASARVAGLAASLLARHDWSAAEVRSALATTAAPVAASSLRAGAGRPGLARAAAPGLGFPVDRGAYRAWSVGFLREANTPSVLLSGSADRAVRTVENLGPRRATWSARVVGLDSHRTVVRPATFTLRPGQRVQVHLRVVHPEGAAHPLDDGYVVWRGTDGSVVRVPVALVR</sequence>